<dbReference type="EMBL" id="SWBR01000002">
    <property type="protein sequence ID" value="TKC10380.1"/>
    <property type="molecule type" value="Genomic_DNA"/>
</dbReference>
<keyword evidence="2" id="KW-1185">Reference proteome</keyword>
<evidence type="ECO:0000313" key="1">
    <source>
        <dbReference type="EMBL" id="TKC10380.1"/>
    </source>
</evidence>
<proteinExistence type="predicted"/>
<accession>A0A4U1CTG7</accession>
<reference evidence="1 2" key="1">
    <citation type="submission" date="2019-04" db="EMBL/GenBank/DDBJ databases">
        <title>Pedobacter sp. RP-3-22 sp. nov., isolated from Arctic soil.</title>
        <authorList>
            <person name="Dahal R.H."/>
            <person name="Kim D.-U."/>
        </authorList>
    </citation>
    <scope>NUCLEOTIDE SEQUENCE [LARGE SCALE GENOMIC DNA]</scope>
    <source>
        <strain evidence="1 2">RP-3-22</strain>
    </source>
</reference>
<dbReference type="RefSeq" id="WP_136840165.1">
    <property type="nucleotide sequence ID" value="NZ_SWBR01000002.1"/>
</dbReference>
<evidence type="ECO:0000313" key="2">
    <source>
        <dbReference type="Proteomes" id="UP000309488"/>
    </source>
</evidence>
<name>A0A4U1CTG7_9SPHI</name>
<dbReference type="OrthoDB" id="980645at2"/>
<dbReference type="AlphaFoldDB" id="A0A4U1CTG7"/>
<organism evidence="1 2">
    <name type="scientific">Pedobacter polaris</name>
    <dbReference type="NCBI Taxonomy" id="2571273"/>
    <lineage>
        <taxon>Bacteria</taxon>
        <taxon>Pseudomonadati</taxon>
        <taxon>Bacteroidota</taxon>
        <taxon>Sphingobacteriia</taxon>
        <taxon>Sphingobacteriales</taxon>
        <taxon>Sphingobacteriaceae</taxon>
        <taxon>Pedobacter</taxon>
    </lineage>
</organism>
<sequence length="125" mass="14438">MTAFRKIIAIFLLLGIVTNCFNQWLLFSSYSLNRSYIATVLCTNLDKPEMHCDGKCFMDIKLKELEQKNKQDQENLKRMVETLAPTYVSLMPTVFELPIKLETPHYLQQEPIGKVVAIFQPPKIA</sequence>
<comment type="caution">
    <text evidence="1">The sequence shown here is derived from an EMBL/GenBank/DDBJ whole genome shotgun (WGS) entry which is preliminary data.</text>
</comment>
<dbReference type="Proteomes" id="UP000309488">
    <property type="component" value="Unassembled WGS sequence"/>
</dbReference>
<protein>
    <submittedName>
        <fullName evidence="1">Uncharacterized protein</fullName>
    </submittedName>
</protein>
<gene>
    <name evidence="1" type="ORF">FA048_09315</name>
</gene>